<protein>
    <recommendedName>
        <fullName evidence="3">PhnB-like domain-containing protein</fullName>
    </recommendedName>
</protein>
<evidence type="ECO:0008006" key="3">
    <source>
        <dbReference type="Google" id="ProtNLM"/>
    </source>
</evidence>
<dbReference type="Proteomes" id="UP001621418">
    <property type="component" value="Chromosome"/>
</dbReference>
<evidence type="ECO:0000313" key="1">
    <source>
        <dbReference type="EMBL" id="WTY34054.1"/>
    </source>
</evidence>
<dbReference type="RefSeq" id="WP_405146339.1">
    <property type="nucleotide sequence ID" value="NZ_CP109527.1"/>
</dbReference>
<dbReference type="InterPro" id="IPR029068">
    <property type="entry name" value="Glyas_Bleomycin-R_OHBP_Dase"/>
</dbReference>
<proteinExistence type="predicted"/>
<gene>
    <name evidence="1" type="ORF">OG308_22275</name>
</gene>
<dbReference type="Gene3D" id="3.10.180.10">
    <property type="entry name" value="2,3-Dihydroxybiphenyl 1,2-Dioxygenase, domain 1"/>
    <property type="match status" value="1"/>
</dbReference>
<dbReference type="EMBL" id="CP109527">
    <property type="protein sequence ID" value="WTY34054.1"/>
    <property type="molecule type" value="Genomic_DNA"/>
</dbReference>
<name>A0ABZ1N2B7_9NOCA</name>
<organism evidence="1 2">
    <name type="scientific">Nocardia salmonicida</name>
    <dbReference type="NCBI Taxonomy" id="53431"/>
    <lineage>
        <taxon>Bacteria</taxon>
        <taxon>Bacillati</taxon>
        <taxon>Actinomycetota</taxon>
        <taxon>Actinomycetes</taxon>
        <taxon>Mycobacteriales</taxon>
        <taxon>Nocardiaceae</taxon>
        <taxon>Nocardia</taxon>
    </lineage>
</organism>
<keyword evidence="2" id="KW-1185">Reference proteome</keyword>
<dbReference type="SUPFAM" id="SSF54593">
    <property type="entry name" value="Glyoxalase/Bleomycin resistance protein/Dihydroxybiphenyl dioxygenase"/>
    <property type="match status" value="1"/>
</dbReference>
<reference evidence="1 2" key="1">
    <citation type="submission" date="2022-10" db="EMBL/GenBank/DDBJ databases">
        <title>The complete genomes of actinobacterial strains from the NBC collection.</title>
        <authorList>
            <person name="Joergensen T.S."/>
            <person name="Alvarez Arevalo M."/>
            <person name="Sterndorff E.B."/>
            <person name="Faurdal D."/>
            <person name="Vuksanovic O."/>
            <person name="Mourched A.-S."/>
            <person name="Charusanti P."/>
            <person name="Shaw S."/>
            <person name="Blin K."/>
            <person name="Weber T."/>
        </authorList>
    </citation>
    <scope>NUCLEOTIDE SEQUENCE [LARGE SCALE GENOMIC DNA]</scope>
    <source>
        <strain evidence="1 2">NBC_01413</strain>
    </source>
</reference>
<sequence length="57" mass="6098">MRGETVDEVGALWEGLAEGATVIEAFGPVQWAPAFGMLSDRFGVTWILDVAADYIPA</sequence>
<accession>A0ABZ1N2B7</accession>
<evidence type="ECO:0000313" key="2">
    <source>
        <dbReference type="Proteomes" id="UP001621418"/>
    </source>
</evidence>